<evidence type="ECO:0000256" key="1">
    <source>
        <dbReference type="SAM" id="Phobius"/>
    </source>
</evidence>
<dbReference type="RefSeq" id="WP_264543553.1">
    <property type="nucleotide sequence ID" value="NZ_BAABIP010000011.1"/>
</dbReference>
<protein>
    <recommendedName>
        <fullName evidence="4">PH domain-containing protein</fullName>
    </recommendedName>
</protein>
<sequence>MTSNINIPRNKKSFNKLLLLIPLTFIPVVRVAIKNTETNIIISILLFLYCILMILFFINALKKTNKTSPALIINNDGLIDNISLANAGLITWNEITNFEVLKSGGSPHLFIFVKNPEKFIKNKPWFTKGMVTQMNKDKGSPIAIDLNQIDINPKELLETLSKFK</sequence>
<accession>A0ABP8ZTE4</accession>
<name>A0ABP8ZTE4_9FLAO</name>
<proteinExistence type="predicted"/>
<keyword evidence="1" id="KW-0472">Membrane</keyword>
<dbReference type="EMBL" id="BAABIP010000011">
    <property type="protein sequence ID" value="GAA4765704.1"/>
    <property type="molecule type" value="Genomic_DNA"/>
</dbReference>
<dbReference type="NCBIfam" id="NF041635">
    <property type="entry name" value="STM3941_fam"/>
    <property type="match status" value="1"/>
</dbReference>
<dbReference type="InterPro" id="IPR048136">
    <property type="entry name" value="STM3941-like"/>
</dbReference>
<reference evidence="3" key="1">
    <citation type="journal article" date="2019" name="Int. J. Syst. Evol. Microbiol.">
        <title>The Global Catalogue of Microorganisms (GCM) 10K type strain sequencing project: providing services to taxonomists for standard genome sequencing and annotation.</title>
        <authorList>
            <consortium name="The Broad Institute Genomics Platform"/>
            <consortium name="The Broad Institute Genome Sequencing Center for Infectious Disease"/>
            <person name="Wu L."/>
            <person name="Ma J."/>
        </authorList>
    </citation>
    <scope>NUCLEOTIDE SEQUENCE [LARGE SCALE GENOMIC DNA]</scope>
    <source>
        <strain evidence="3">JCM 18198</strain>
    </source>
</reference>
<organism evidence="2 3">
    <name type="scientific">Flavobacterium hankyongi</name>
    <dbReference type="NCBI Taxonomy" id="1176532"/>
    <lineage>
        <taxon>Bacteria</taxon>
        <taxon>Pseudomonadati</taxon>
        <taxon>Bacteroidota</taxon>
        <taxon>Flavobacteriia</taxon>
        <taxon>Flavobacteriales</taxon>
        <taxon>Flavobacteriaceae</taxon>
        <taxon>Flavobacterium</taxon>
    </lineage>
</organism>
<keyword evidence="1" id="KW-1133">Transmembrane helix</keyword>
<evidence type="ECO:0000313" key="2">
    <source>
        <dbReference type="EMBL" id="GAA4765704.1"/>
    </source>
</evidence>
<feature type="transmembrane region" description="Helical" evidence="1">
    <location>
        <begin position="40"/>
        <end position="61"/>
    </location>
</feature>
<gene>
    <name evidence="2" type="ORF">GCM10023230_14130</name>
</gene>
<comment type="caution">
    <text evidence="2">The sequence shown here is derived from an EMBL/GenBank/DDBJ whole genome shotgun (WGS) entry which is preliminary data.</text>
</comment>
<evidence type="ECO:0000313" key="3">
    <source>
        <dbReference type="Proteomes" id="UP001500141"/>
    </source>
</evidence>
<keyword evidence="3" id="KW-1185">Reference proteome</keyword>
<keyword evidence="1" id="KW-0812">Transmembrane</keyword>
<dbReference type="Proteomes" id="UP001500141">
    <property type="component" value="Unassembled WGS sequence"/>
</dbReference>
<evidence type="ECO:0008006" key="4">
    <source>
        <dbReference type="Google" id="ProtNLM"/>
    </source>
</evidence>